<organism evidence="3 4">
    <name type="scientific">Streptomyces fildesensis</name>
    <dbReference type="NCBI Taxonomy" id="375757"/>
    <lineage>
        <taxon>Bacteria</taxon>
        <taxon>Bacillati</taxon>
        <taxon>Actinomycetota</taxon>
        <taxon>Actinomycetes</taxon>
        <taxon>Kitasatosporales</taxon>
        <taxon>Streptomycetaceae</taxon>
        <taxon>Streptomyces</taxon>
    </lineage>
</organism>
<gene>
    <name evidence="3" type="ORF">ACIGXA_09395</name>
</gene>
<dbReference type="PANTHER" id="PTHR35526:SF3">
    <property type="entry name" value="ANTI-SIGMA-F FACTOR RSBW"/>
    <property type="match status" value="1"/>
</dbReference>
<reference evidence="3 4" key="1">
    <citation type="submission" date="2024-10" db="EMBL/GenBank/DDBJ databases">
        <title>The Natural Products Discovery Center: Release of the First 8490 Sequenced Strains for Exploring Actinobacteria Biosynthetic Diversity.</title>
        <authorList>
            <person name="Kalkreuter E."/>
            <person name="Kautsar S.A."/>
            <person name="Yang D."/>
            <person name="Bader C.D."/>
            <person name="Teijaro C.N."/>
            <person name="Fluegel L."/>
            <person name="Davis C.M."/>
            <person name="Simpson J.R."/>
            <person name="Lauterbach L."/>
            <person name="Steele A.D."/>
            <person name="Gui C."/>
            <person name="Meng S."/>
            <person name="Li G."/>
            <person name="Viehrig K."/>
            <person name="Ye F."/>
            <person name="Su P."/>
            <person name="Kiefer A.F."/>
            <person name="Nichols A."/>
            <person name="Cepeda A.J."/>
            <person name="Yan W."/>
            <person name="Fan B."/>
            <person name="Jiang Y."/>
            <person name="Adhikari A."/>
            <person name="Zheng C.-J."/>
            <person name="Schuster L."/>
            <person name="Cowan T.M."/>
            <person name="Smanski M.J."/>
            <person name="Chevrette M.G."/>
            <person name="De Carvalho L.P.S."/>
            <person name="Shen B."/>
        </authorList>
    </citation>
    <scope>NUCLEOTIDE SEQUENCE [LARGE SCALE GENOMIC DNA]</scope>
    <source>
        <strain evidence="3 4">NPDC053399</strain>
    </source>
</reference>
<dbReference type="InterPro" id="IPR003594">
    <property type="entry name" value="HATPase_dom"/>
</dbReference>
<dbReference type="InterPro" id="IPR050267">
    <property type="entry name" value="Anti-sigma-factor_SerPK"/>
</dbReference>
<dbReference type="Pfam" id="PF13581">
    <property type="entry name" value="HATPase_c_2"/>
    <property type="match status" value="1"/>
</dbReference>
<name>A0ABW8C2U6_9ACTN</name>
<dbReference type="PANTHER" id="PTHR35526">
    <property type="entry name" value="ANTI-SIGMA-F FACTOR RSBW-RELATED"/>
    <property type="match status" value="1"/>
</dbReference>
<dbReference type="EMBL" id="JBITYG010000002">
    <property type="protein sequence ID" value="MFI9100730.1"/>
    <property type="molecule type" value="Genomic_DNA"/>
</dbReference>
<keyword evidence="1" id="KW-0723">Serine/threonine-protein kinase</keyword>
<keyword evidence="3" id="KW-0547">Nucleotide-binding</keyword>
<evidence type="ECO:0000256" key="1">
    <source>
        <dbReference type="ARBA" id="ARBA00022527"/>
    </source>
</evidence>
<keyword evidence="4" id="KW-1185">Reference proteome</keyword>
<dbReference type="GO" id="GO:0005524">
    <property type="term" value="F:ATP binding"/>
    <property type="evidence" value="ECO:0007669"/>
    <property type="project" value="UniProtKB-KW"/>
</dbReference>
<evidence type="ECO:0000313" key="4">
    <source>
        <dbReference type="Proteomes" id="UP001614394"/>
    </source>
</evidence>
<dbReference type="Proteomes" id="UP001614394">
    <property type="component" value="Unassembled WGS sequence"/>
</dbReference>
<dbReference type="SUPFAM" id="SSF55874">
    <property type="entry name" value="ATPase domain of HSP90 chaperone/DNA topoisomerase II/histidine kinase"/>
    <property type="match status" value="1"/>
</dbReference>
<dbReference type="RefSeq" id="WP_399646270.1">
    <property type="nucleotide sequence ID" value="NZ_JBITYG010000002.1"/>
</dbReference>
<dbReference type="CDD" id="cd16936">
    <property type="entry name" value="HATPase_RsbW-like"/>
    <property type="match status" value="1"/>
</dbReference>
<dbReference type="InterPro" id="IPR036890">
    <property type="entry name" value="HATPase_C_sf"/>
</dbReference>
<accession>A0ABW8C2U6</accession>
<dbReference type="Gene3D" id="3.30.565.10">
    <property type="entry name" value="Histidine kinase-like ATPase, C-terminal domain"/>
    <property type="match status" value="1"/>
</dbReference>
<keyword evidence="1" id="KW-0808">Transferase</keyword>
<keyword evidence="3" id="KW-0067">ATP-binding</keyword>
<protein>
    <submittedName>
        <fullName evidence="3">ATP-binding protein</fullName>
    </submittedName>
</protein>
<feature type="domain" description="Histidine kinase/HSP90-like ATPase" evidence="2">
    <location>
        <begin position="12"/>
        <end position="85"/>
    </location>
</feature>
<evidence type="ECO:0000313" key="3">
    <source>
        <dbReference type="EMBL" id="MFI9100730.1"/>
    </source>
</evidence>
<evidence type="ECO:0000259" key="2">
    <source>
        <dbReference type="Pfam" id="PF13581"/>
    </source>
</evidence>
<sequence length="111" mass="11634">MATLLSLWKIPAATDNAVLIVSELLTNAVLHAPMTPIEFVATHGDGVLLVEVRDGSSIPPAINPGLDTEDLGSRGLQLVQALSSDWGWIPLAGSAKSTWAVMPVRGAQINP</sequence>
<comment type="caution">
    <text evidence="3">The sequence shown here is derived from an EMBL/GenBank/DDBJ whole genome shotgun (WGS) entry which is preliminary data.</text>
</comment>
<keyword evidence="1" id="KW-0418">Kinase</keyword>
<proteinExistence type="predicted"/>